<gene>
    <name evidence="6" type="ORF">DD666_10860</name>
</gene>
<keyword evidence="4" id="KW-0804">Transcription</keyword>
<proteinExistence type="inferred from homology"/>
<dbReference type="SUPFAM" id="SSF53850">
    <property type="entry name" value="Periplasmic binding protein-like II"/>
    <property type="match status" value="1"/>
</dbReference>
<dbReference type="PANTHER" id="PTHR30419">
    <property type="entry name" value="HTH-TYPE TRANSCRIPTIONAL REGULATOR YBHD"/>
    <property type="match status" value="1"/>
</dbReference>
<evidence type="ECO:0000256" key="3">
    <source>
        <dbReference type="ARBA" id="ARBA00023125"/>
    </source>
</evidence>
<accession>A0A356LG63</accession>
<reference evidence="6 7" key="1">
    <citation type="journal article" date="2018" name="Nat. Biotechnol.">
        <title>A standardized bacterial taxonomy based on genome phylogeny substantially revises the tree of life.</title>
        <authorList>
            <person name="Parks D.H."/>
            <person name="Chuvochina M."/>
            <person name="Waite D.W."/>
            <person name="Rinke C."/>
            <person name="Skarshewski A."/>
            <person name="Chaumeil P.A."/>
            <person name="Hugenholtz P."/>
        </authorList>
    </citation>
    <scope>NUCLEOTIDE SEQUENCE [LARGE SCALE GENOMIC DNA]</scope>
    <source>
        <strain evidence="6">UBA10707</strain>
    </source>
</reference>
<dbReference type="InterPro" id="IPR036388">
    <property type="entry name" value="WH-like_DNA-bd_sf"/>
</dbReference>
<evidence type="ECO:0000256" key="2">
    <source>
        <dbReference type="ARBA" id="ARBA00023015"/>
    </source>
</evidence>
<evidence type="ECO:0000256" key="1">
    <source>
        <dbReference type="ARBA" id="ARBA00009437"/>
    </source>
</evidence>
<dbReference type="Gene3D" id="1.10.10.10">
    <property type="entry name" value="Winged helix-like DNA-binding domain superfamily/Winged helix DNA-binding domain"/>
    <property type="match status" value="1"/>
</dbReference>
<dbReference type="GO" id="GO:0003700">
    <property type="term" value="F:DNA-binding transcription factor activity"/>
    <property type="evidence" value="ECO:0007669"/>
    <property type="project" value="InterPro"/>
</dbReference>
<organism evidence="6 7">
    <name type="scientific">Advenella kashmirensis</name>
    <dbReference type="NCBI Taxonomy" id="310575"/>
    <lineage>
        <taxon>Bacteria</taxon>
        <taxon>Pseudomonadati</taxon>
        <taxon>Pseudomonadota</taxon>
        <taxon>Betaproteobacteria</taxon>
        <taxon>Burkholderiales</taxon>
        <taxon>Alcaligenaceae</taxon>
    </lineage>
</organism>
<evidence type="ECO:0000259" key="5">
    <source>
        <dbReference type="PROSITE" id="PS50931"/>
    </source>
</evidence>
<dbReference type="GO" id="GO:0003677">
    <property type="term" value="F:DNA binding"/>
    <property type="evidence" value="ECO:0007669"/>
    <property type="project" value="UniProtKB-KW"/>
</dbReference>
<dbReference type="SUPFAM" id="SSF46785">
    <property type="entry name" value="Winged helix' DNA-binding domain"/>
    <property type="match status" value="1"/>
</dbReference>
<dbReference type="Proteomes" id="UP000264036">
    <property type="component" value="Unassembled WGS sequence"/>
</dbReference>
<keyword evidence="2" id="KW-0805">Transcription regulation</keyword>
<dbReference type="InterPro" id="IPR005119">
    <property type="entry name" value="LysR_subst-bd"/>
</dbReference>
<evidence type="ECO:0000313" key="7">
    <source>
        <dbReference type="Proteomes" id="UP000264036"/>
    </source>
</evidence>
<dbReference type="InterPro" id="IPR000847">
    <property type="entry name" value="LysR_HTH_N"/>
</dbReference>
<keyword evidence="3" id="KW-0238">DNA-binding</keyword>
<dbReference type="Pfam" id="PF00126">
    <property type="entry name" value="HTH_1"/>
    <property type="match status" value="1"/>
</dbReference>
<dbReference type="PROSITE" id="PS50931">
    <property type="entry name" value="HTH_LYSR"/>
    <property type="match status" value="1"/>
</dbReference>
<comment type="caution">
    <text evidence="6">The sequence shown here is derived from an EMBL/GenBank/DDBJ whole genome shotgun (WGS) entry which is preliminary data.</text>
</comment>
<dbReference type="Pfam" id="PF03466">
    <property type="entry name" value="LysR_substrate"/>
    <property type="match status" value="1"/>
</dbReference>
<evidence type="ECO:0000313" key="6">
    <source>
        <dbReference type="EMBL" id="HBP29902.1"/>
    </source>
</evidence>
<feature type="domain" description="HTH lysR-type" evidence="5">
    <location>
        <begin position="1"/>
        <end position="60"/>
    </location>
</feature>
<dbReference type="InterPro" id="IPR036390">
    <property type="entry name" value="WH_DNA-bd_sf"/>
</dbReference>
<dbReference type="GO" id="GO:0005829">
    <property type="term" value="C:cytosol"/>
    <property type="evidence" value="ECO:0007669"/>
    <property type="project" value="TreeGrafter"/>
</dbReference>
<dbReference type="AlphaFoldDB" id="A0A356LG63"/>
<evidence type="ECO:0000256" key="4">
    <source>
        <dbReference type="ARBA" id="ARBA00023163"/>
    </source>
</evidence>
<dbReference type="EMBL" id="DOEK01000028">
    <property type="protein sequence ID" value="HBP29902.1"/>
    <property type="molecule type" value="Genomic_DNA"/>
</dbReference>
<dbReference type="PANTHER" id="PTHR30419:SF2">
    <property type="entry name" value="LYSR FAMILY TRANSCRIPTIONAL REGULATOR"/>
    <property type="match status" value="1"/>
</dbReference>
<dbReference type="InterPro" id="IPR050950">
    <property type="entry name" value="HTH-type_LysR_regulators"/>
</dbReference>
<protein>
    <submittedName>
        <fullName evidence="6">LysR family transcriptional regulator</fullName>
    </submittedName>
</protein>
<name>A0A356LG63_9BURK</name>
<sequence length="298" mass="33045">MKIDLLTLKLFIRVVDEGTISRAAELENIAAAAVSRRLSELEDKLDLILLNRTNRGVTPTPAGLELLYRGRAILNSVQAVEHQLSDFGKGQRGSVTLAANPTAITQFLAPLLADFTGKYPNIQLHLEEKNSLSITRALAAGKLDIGIFTQIPYQDDIEVAHFRKDTLIVLVPAGHPLAKRDRVSFRDTLDYSHITLTAGTQLNYQLINAARAESTNVRIDIETSGYDAMCLLINANMGIGILPEGCVDLYRVPDTVRVRLDEEWAERKILIGARRIRDLSPSARQVFDFLSENNDSIL</sequence>
<dbReference type="Gene3D" id="3.40.190.290">
    <property type="match status" value="1"/>
</dbReference>
<comment type="similarity">
    <text evidence="1">Belongs to the LysR transcriptional regulatory family.</text>
</comment>